<dbReference type="Pfam" id="PF03175">
    <property type="entry name" value="DNA_pol_B_2"/>
    <property type="match status" value="2"/>
</dbReference>
<accession>A0A8W8NY91</accession>
<evidence type="ECO:0000313" key="12">
    <source>
        <dbReference type="Proteomes" id="UP000005408"/>
    </source>
</evidence>
<evidence type="ECO:0000256" key="9">
    <source>
        <dbReference type="SAM" id="MobiDB-lite"/>
    </source>
</evidence>
<comment type="similarity">
    <text evidence="1">Belongs to the DNA polymerase type-B family.</text>
</comment>
<evidence type="ECO:0000256" key="5">
    <source>
        <dbReference type="ARBA" id="ARBA00022705"/>
    </source>
</evidence>
<keyword evidence="6" id="KW-0239">DNA-directed DNA polymerase</keyword>
<name>A0A8W8NY91_MAGGI</name>
<evidence type="ECO:0000256" key="3">
    <source>
        <dbReference type="ARBA" id="ARBA00022679"/>
    </source>
</evidence>
<evidence type="ECO:0000256" key="2">
    <source>
        <dbReference type="ARBA" id="ARBA00012417"/>
    </source>
</evidence>
<sequence length="1153" mass="132905">MAQDSLLKEILDTLEDPDTVQLFATANGLVGDAEVENRLRELQWDKHIDNLWQEVLSDIESPPKKKCHSLNDGNQPSTSRQVGGGGESSDSKNTLTKPYYIWKRDTRTFKKNLARDTTFKVKFNDQWRGDKLLDIPTKLHEMFDDLLSEARGHDADLGRVVLSHPSLNNPIVVPLQSWENLNADVVMSEITKVLNSNESLPVDENLLVTIGSIDLPKGGGNPRKLPITSLFGPKNSLQRKRSLFHVENDNNLCMAISIGLCFLKTCKKVDSDVWNDLVREDSGTMLDHVIKHHTVTQSYYDNILKTQRKKKQTELAMWLCARAGVPNDRYLGLNDIEPFEALLDVCINVVSSRVGNKFVRVTEDQEKPRLYLYHVDTETEKHWHGIASIQGFFKTSYFCHTCLKPYKDKSKHTCATSCEICLHDHCPETEFQIGCRTCGRICRSKACFERHRKQRVVKKQSYPPPCDLFHQCKKCRVVLQCCKRSPDLHVCQEWQCPNCLEYQIGEHHCFQKAYGSNLEKRNKKFIFYDFETRQDDIFQCEQGYRPSRIRCEQCVKKQRQCLDCRLCKNCRDPSCGLQQHKVNFAVLQTSCHMCEKEELVDDATCSCCGTRCFKCSRTYKGEYVNPPCPDTCGKREVVFSGDDAAERFCYFVTSKHCKDSILIAHNAKSFDLYPVLEVLIDRHSIRPSKIIYNGSKIMYMHIAQKLNLTFVDSLNFLPMKLAKIPDAFGLQELCKGYFPHLFNTKANQNYVGPYPGLKYYGYDFMSAGDRKKLAEWHATKRDETFNFREEMLQYCRSDVDILRRGCLEFRNLMINVTTIKESTVLANGTVKTTSSIGVDPFDYVTIASVCMGIFKTLFLKGKKQIEITKDGKFDLYDIFIQNNLEGIRLDDSWTSLVDLREDESVQIGKRHFKSPIAVVPSQGYTKRDNYSKISIQWLEWLMEKSRQRGNSIAISHALNGGEYQVPGTNYRCDGFAKTPTGKGTIYEFYGCVFHGCPTCFPDDRNTIKHPSTNQTMKELYDMTINREKELKELGYKLVIVWEHQFKFQLEKNAALQQFVSTLDLQDRLDPRDSFFGGRTNAIKLHYKASEDETIQYYDFTSLYPWTNKYCRYPVGHPTIITDDFQVSQGTCFFFRRLLEIPGGFPTFIFFLVT</sequence>
<comment type="catalytic activity">
    <reaction evidence="8">
        <text>DNA(n) + a 2'-deoxyribonucleoside 5'-triphosphate = DNA(n+1) + diphosphate</text>
        <dbReference type="Rhea" id="RHEA:22508"/>
        <dbReference type="Rhea" id="RHEA-COMP:17339"/>
        <dbReference type="Rhea" id="RHEA-COMP:17340"/>
        <dbReference type="ChEBI" id="CHEBI:33019"/>
        <dbReference type="ChEBI" id="CHEBI:61560"/>
        <dbReference type="ChEBI" id="CHEBI:173112"/>
        <dbReference type="EC" id="2.7.7.7"/>
    </reaction>
</comment>
<evidence type="ECO:0000256" key="8">
    <source>
        <dbReference type="ARBA" id="ARBA00049244"/>
    </source>
</evidence>
<proteinExistence type="inferred from homology"/>
<dbReference type="PANTHER" id="PTHR33568:SF3">
    <property type="entry name" value="DNA-DIRECTED DNA POLYMERASE"/>
    <property type="match status" value="1"/>
</dbReference>
<dbReference type="AlphaFoldDB" id="A0A8W8NY91"/>
<dbReference type="GO" id="GO:0003887">
    <property type="term" value="F:DNA-directed DNA polymerase activity"/>
    <property type="evidence" value="ECO:0007669"/>
    <property type="project" value="UniProtKB-KW"/>
</dbReference>
<feature type="region of interest" description="Disordered" evidence="9">
    <location>
        <begin position="62"/>
        <end position="91"/>
    </location>
</feature>
<keyword evidence="12" id="KW-1185">Reference proteome</keyword>
<dbReference type="SUPFAM" id="SSF53098">
    <property type="entry name" value="Ribonuclease H-like"/>
    <property type="match status" value="1"/>
</dbReference>
<keyword evidence="7" id="KW-0238">DNA-binding</keyword>
<dbReference type="EnsemblMetazoa" id="G8140.1">
    <property type="protein sequence ID" value="G8140.1:cds"/>
    <property type="gene ID" value="G8140"/>
</dbReference>
<evidence type="ECO:0000256" key="1">
    <source>
        <dbReference type="ARBA" id="ARBA00005755"/>
    </source>
</evidence>
<dbReference type="Gene3D" id="3.30.420.10">
    <property type="entry name" value="Ribonuclease H-like superfamily/Ribonuclease H"/>
    <property type="match status" value="1"/>
</dbReference>
<dbReference type="GO" id="GO:0003677">
    <property type="term" value="F:DNA binding"/>
    <property type="evidence" value="ECO:0007669"/>
    <property type="project" value="UniProtKB-KW"/>
</dbReference>
<dbReference type="InterPro" id="IPR012337">
    <property type="entry name" value="RNaseH-like_sf"/>
</dbReference>
<evidence type="ECO:0000256" key="7">
    <source>
        <dbReference type="ARBA" id="ARBA00023125"/>
    </source>
</evidence>
<keyword evidence="5" id="KW-0235">DNA replication</keyword>
<keyword evidence="3" id="KW-0808">Transferase</keyword>
<evidence type="ECO:0000256" key="4">
    <source>
        <dbReference type="ARBA" id="ARBA00022695"/>
    </source>
</evidence>
<dbReference type="GO" id="GO:0000166">
    <property type="term" value="F:nucleotide binding"/>
    <property type="evidence" value="ECO:0007669"/>
    <property type="project" value="InterPro"/>
</dbReference>
<dbReference type="SUPFAM" id="SSF56672">
    <property type="entry name" value="DNA/RNA polymerases"/>
    <property type="match status" value="1"/>
</dbReference>
<feature type="domain" description="DNA-directed DNA polymerase family B mitochondria/virus" evidence="10">
    <location>
        <begin position="1070"/>
        <end position="1121"/>
    </location>
</feature>
<dbReference type="Gene3D" id="3.40.960.10">
    <property type="entry name" value="VSR Endonuclease"/>
    <property type="match status" value="1"/>
</dbReference>
<dbReference type="Proteomes" id="UP000005408">
    <property type="component" value="Unassembled WGS sequence"/>
</dbReference>
<organism evidence="11 12">
    <name type="scientific">Magallana gigas</name>
    <name type="common">Pacific oyster</name>
    <name type="synonym">Crassostrea gigas</name>
    <dbReference type="NCBI Taxonomy" id="29159"/>
    <lineage>
        <taxon>Eukaryota</taxon>
        <taxon>Metazoa</taxon>
        <taxon>Spiralia</taxon>
        <taxon>Lophotrochozoa</taxon>
        <taxon>Mollusca</taxon>
        <taxon>Bivalvia</taxon>
        <taxon>Autobranchia</taxon>
        <taxon>Pteriomorphia</taxon>
        <taxon>Ostreida</taxon>
        <taxon>Ostreoidea</taxon>
        <taxon>Ostreidae</taxon>
        <taxon>Magallana</taxon>
    </lineage>
</organism>
<dbReference type="EC" id="2.7.7.7" evidence="2"/>
<dbReference type="PANTHER" id="PTHR33568">
    <property type="entry name" value="DNA POLYMERASE"/>
    <property type="match status" value="1"/>
</dbReference>
<protein>
    <recommendedName>
        <fullName evidence="2">DNA-directed DNA polymerase</fullName>
        <ecNumber evidence="2">2.7.7.7</ecNumber>
    </recommendedName>
</protein>
<evidence type="ECO:0000313" key="11">
    <source>
        <dbReference type="EnsemblMetazoa" id="G8140.1:cds"/>
    </source>
</evidence>
<dbReference type="GO" id="GO:0006260">
    <property type="term" value="P:DNA replication"/>
    <property type="evidence" value="ECO:0007669"/>
    <property type="project" value="UniProtKB-KW"/>
</dbReference>
<evidence type="ECO:0000259" key="10">
    <source>
        <dbReference type="Pfam" id="PF03175"/>
    </source>
</evidence>
<dbReference type="InterPro" id="IPR036397">
    <property type="entry name" value="RNaseH_sf"/>
</dbReference>
<keyword evidence="4" id="KW-0548">Nucleotidyltransferase</keyword>
<reference evidence="11" key="1">
    <citation type="submission" date="2022-08" db="UniProtKB">
        <authorList>
            <consortium name="EnsemblMetazoa"/>
        </authorList>
    </citation>
    <scope>IDENTIFICATION</scope>
    <source>
        <strain evidence="11">05x7-T-G4-1.051#20</strain>
    </source>
</reference>
<feature type="domain" description="DNA-directed DNA polymerase family B mitochondria/virus" evidence="10">
    <location>
        <begin position="661"/>
        <end position="870"/>
    </location>
</feature>
<evidence type="ECO:0000256" key="6">
    <source>
        <dbReference type="ARBA" id="ARBA00022932"/>
    </source>
</evidence>
<dbReference type="InterPro" id="IPR043502">
    <property type="entry name" value="DNA/RNA_pol_sf"/>
</dbReference>
<dbReference type="InterPro" id="IPR004868">
    <property type="entry name" value="DNA-dir_DNA_pol_B_mt/vir"/>
</dbReference>
<feature type="compositionally biased region" description="Polar residues" evidence="9">
    <location>
        <begin position="71"/>
        <end position="81"/>
    </location>
</feature>